<keyword evidence="2" id="KW-1185">Reference proteome</keyword>
<dbReference type="PANTHER" id="PTHR38791">
    <property type="entry name" value="ZN(II)2CYS6 TRANSCRIPTION FACTOR (EUROFUNG)-RELATED-RELATED"/>
    <property type="match status" value="1"/>
</dbReference>
<sequence>MRAFGFYSLLPRIRCLRTPSNTITKEQLHSSGYHTRQRGMLEIRQSKGQSDGQSLLTPTPWQIKTCIFLATEVPDFLCDGAVYGEDKVLGLDRLLVQVACLGLRSKSAGLFINEDPKHSLDAQQLEKLSEEAKALDDALAAWPDADANANADGDEWKVVRLPIHPTLAPASSPTVRPYGDAVHRYQSHAHAAIWNTHRAVRIAVNSIRTRSLSHLLRQCSSPSHALILTEQLHLCRQRVDLSVRELRGSVPFFGDFSIAARKGFEELTTEKRLTLSDAKIVPMMAALLAWPLKVALSTEAAQGTQRQYLKSALETVAESLQDASLRSIVKQG</sequence>
<evidence type="ECO:0000313" key="1">
    <source>
        <dbReference type="EMBL" id="EXJ84056.1"/>
    </source>
</evidence>
<accession>W9Y4A9</accession>
<dbReference type="EMBL" id="AMGY01000004">
    <property type="protein sequence ID" value="EXJ84056.1"/>
    <property type="molecule type" value="Genomic_DNA"/>
</dbReference>
<dbReference type="OrthoDB" id="2991872at2759"/>
<protein>
    <submittedName>
        <fullName evidence="1">Uncharacterized protein</fullName>
    </submittedName>
</protein>
<dbReference type="Proteomes" id="UP000019478">
    <property type="component" value="Unassembled WGS sequence"/>
</dbReference>
<name>W9Y4A9_9EURO</name>
<gene>
    <name evidence="1" type="ORF">A1O3_04723</name>
</gene>
<dbReference type="GeneID" id="19168841"/>
<reference evidence="1 2" key="1">
    <citation type="submission" date="2013-03" db="EMBL/GenBank/DDBJ databases">
        <title>The Genome Sequence of Capronia epimyces CBS 606.96.</title>
        <authorList>
            <consortium name="The Broad Institute Genomics Platform"/>
            <person name="Cuomo C."/>
            <person name="de Hoog S."/>
            <person name="Gorbushina A."/>
            <person name="Walker B."/>
            <person name="Young S.K."/>
            <person name="Zeng Q."/>
            <person name="Gargeya S."/>
            <person name="Fitzgerald M."/>
            <person name="Haas B."/>
            <person name="Abouelleil A."/>
            <person name="Allen A.W."/>
            <person name="Alvarado L."/>
            <person name="Arachchi H.M."/>
            <person name="Berlin A.M."/>
            <person name="Chapman S.B."/>
            <person name="Gainer-Dewar J."/>
            <person name="Goldberg J."/>
            <person name="Griggs A."/>
            <person name="Gujja S."/>
            <person name="Hansen M."/>
            <person name="Howarth C."/>
            <person name="Imamovic A."/>
            <person name="Ireland A."/>
            <person name="Larimer J."/>
            <person name="McCowan C."/>
            <person name="Murphy C."/>
            <person name="Pearson M."/>
            <person name="Poon T.W."/>
            <person name="Priest M."/>
            <person name="Roberts A."/>
            <person name="Saif S."/>
            <person name="Shea T."/>
            <person name="Sisk P."/>
            <person name="Sykes S."/>
            <person name="Wortman J."/>
            <person name="Nusbaum C."/>
            <person name="Birren B."/>
        </authorList>
    </citation>
    <scope>NUCLEOTIDE SEQUENCE [LARGE SCALE GENOMIC DNA]</scope>
    <source>
        <strain evidence="1 2">CBS 606.96</strain>
    </source>
</reference>
<dbReference type="AlphaFoldDB" id="W9Y4A9"/>
<comment type="caution">
    <text evidence="1">The sequence shown here is derived from an EMBL/GenBank/DDBJ whole genome shotgun (WGS) entry which is preliminary data.</text>
</comment>
<dbReference type="RefSeq" id="XP_007733041.1">
    <property type="nucleotide sequence ID" value="XM_007734851.1"/>
</dbReference>
<organism evidence="1 2">
    <name type="scientific">Capronia epimyces CBS 606.96</name>
    <dbReference type="NCBI Taxonomy" id="1182542"/>
    <lineage>
        <taxon>Eukaryota</taxon>
        <taxon>Fungi</taxon>
        <taxon>Dikarya</taxon>
        <taxon>Ascomycota</taxon>
        <taxon>Pezizomycotina</taxon>
        <taxon>Eurotiomycetes</taxon>
        <taxon>Chaetothyriomycetidae</taxon>
        <taxon>Chaetothyriales</taxon>
        <taxon>Herpotrichiellaceae</taxon>
        <taxon>Capronia</taxon>
    </lineage>
</organism>
<dbReference type="eggNOG" id="ENOG502SQ1D">
    <property type="taxonomic scope" value="Eukaryota"/>
</dbReference>
<dbReference type="HOGENOM" id="CLU_836781_0_0_1"/>
<proteinExistence type="predicted"/>
<evidence type="ECO:0000313" key="2">
    <source>
        <dbReference type="Proteomes" id="UP000019478"/>
    </source>
</evidence>
<dbReference type="InterPro" id="IPR053175">
    <property type="entry name" value="DHMBA_Reg_Transcription_Factor"/>
</dbReference>
<dbReference type="STRING" id="1182542.W9Y4A9"/>